<protein>
    <submittedName>
        <fullName evidence="1">Uncharacterized protein</fullName>
    </submittedName>
</protein>
<dbReference type="AlphaFoldDB" id="X1G8I5"/>
<reference evidence="1" key="1">
    <citation type="journal article" date="2014" name="Front. Microbiol.">
        <title>High frequency of phylogenetically diverse reductive dehalogenase-homologous genes in deep subseafloor sedimentary metagenomes.</title>
        <authorList>
            <person name="Kawai M."/>
            <person name="Futagami T."/>
            <person name="Toyoda A."/>
            <person name="Takaki Y."/>
            <person name="Nishi S."/>
            <person name="Hori S."/>
            <person name="Arai W."/>
            <person name="Tsubouchi T."/>
            <person name="Morono Y."/>
            <person name="Uchiyama I."/>
            <person name="Ito T."/>
            <person name="Fujiyama A."/>
            <person name="Inagaki F."/>
            <person name="Takami H."/>
        </authorList>
    </citation>
    <scope>NUCLEOTIDE SEQUENCE</scope>
    <source>
        <strain evidence="1">Expedition CK06-06</strain>
    </source>
</reference>
<dbReference type="EMBL" id="BARU01010833">
    <property type="protein sequence ID" value="GAH37884.1"/>
    <property type="molecule type" value="Genomic_DNA"/>
</dbReference>
<organism evidence="1">
    <name type="scientific">marine sediment metagenome</name>
    <dbReference type="NCBI Taxonomy" id="412755"/>
    <lineage>
        <taxon>unclassified sequences</taxon>
        <taxon>metagenomes</taxon>
        <taxon>ecological metagenomes</taxon>
    </lineage>
</organism>
<sequence length="39" mass="4649">DTIEYIYCDDYTNLRHNADRKQNKVRGINVTKSTPVPYF</sequence>
<name>X1G8I5_9ZZZZ</name>
<proteinExistence type="predicted"/>
<evidence type="ECO:0000313" key="1">
    <source>
        <dbReference type="EMBL" id="GAH37884.1"/>
    </source>
</evidence>
<comment type="caution">
    <text evidence="1">The sequence shown here is derived from an EMBL/GenBank/DDBJ whole genome shotgun (WGS) entry which is preliminary data.</text>
</comment>
<feature type="non-terminal residue" evidence="1">
    <location>
        <position position="1"/>
    </location>
</feature>
<accession>X1G8I5</accession>
<gene>
    <name evidence="1" type="ORF">S03H2_20539</name>
</gene>